<accession>A0A6A5BYN1</accession>
<dbReference type="AlphaFoldDB" id="A0A6A5BYN1"/>
<comment type="caution">
    <text evidence="2">The sequence shown here is derived from an EMBL/GenBank/DDBJ whole genome shotgun (WGS) entry which is preliminary data.</text>
</comment>
<dbReference type="InterPro" id="IPR015947">
    <property type="entry name" value="PUA-like_sf"/>
</dbReference>
<dbReference type="VEuPathDB" id="AmoebaDB:FDP41_001878"/>
<dbReference type="OMA" id="DFQPWRR"/>
<dbReference type="HAMAP" id="MF_00771">
    <property type="entry name" value="UPF0310"/>
    <property type="match status" value="1"/>
</dbReference>
<proteinExistence type="inferred from homology"/>
<dbReference type="Gene3D" id="3.10.590.10">
    <property type="entry name" value="ph1033 like domains"/>
    <property type="match status" value="1"/>
</dbReference>
<dbReference type="VEuPathDB" id="AmoebaDB:NfTy_032830"/>
<organism evidence="2 3">
    <name type="scientific">Naegleria fowleri</name>
    <name type="common">Brain eating amoeba</name>
    <dbReference type="NCBI Taxonomy" id="5763"/>
    <lineage>
        <taxon>Eukaryota</taxon>
        <taxon>Discoba</taxon>
        <taxon>Heterolobosea</taxon>
        <taxon>Tetramitia</taxon>
        <taxon>Eutetramitia</taxon>
        <taxon>Vahlkampfiidae</taxon>
        <taxon>Naegleria</taxon>
    </lineage>
</organism>
<feature type="domain" description="EVE" evidence="1">
    <location>
        <begin position="7"/>
        <end position="144"/>
    </location>
</feature>
<dbReference type="OrthoDB" id="2111299at2759"/>
<reference evidence="2 3" key="1">
    <citation type="journal article" date="2019" name="Sci. Rep.">
        <title>Nanopore sequencing improves the draft genome of the human pathogenic amoeba Naegleria fowleri.</title>
        <authorList>
            <person name="Liechti N."/>
            <person name="Schurch N."/>
            <person name="Bruggmann R."/>
            <person name="Wittwer M."/>
        </authorList>
    </citation>
    <scope>NUCLEOTIDE SEQUENCE [LARGE SCALE GENOMIC DNA]</scope>
    <source>
        <strain evidence="2 3">ATCC 30894</strain>
    </source>
</reference>
<protein>
    <recommendedName>
        <fullName evidence="1">EVE domain-containing protein</fullName>
    </recommendedName>
</protein>
<dbReference type="CDD" id="cd21132">
    <property type="entry name" value="EVE-like"/>
    <property type="match status" value="1"/>
</dbReference>
<dbReference type="VEuPathDB" id="AmoebaDB:NF0009660"/>
<dbReference type="SUPFAM" id="SSF88697">
    <property type="entry name" value="PUA domain-like"/>
    <property type="match status" value="1"/>
</dbReference>
<dbReference type="GeneID" id="68109096"/>
<evidence type="ECO:0000313" key="2">
    <source>
        <dbReference type="EMBL" id="KAF0978808.1"/>
    </source>
</evidence>
<dbReference type="RefSeq" id="XP_044563521.1">
    <property type="nucleotide sequence ID" value="XM_044705010.1"/>
</dbReference>
<name>A0A6A5BYN1_NAEFO</name>
<sequence length="163" mass="18470">MKTPSHKYWLIVASKDHIARGIEWGIAQACHGNCDPLSKMKAGDRIVFYSSKLKFEGGNSKANQCHAFTALATVNEEDKPYQVTVSDEFKPWRIKVDFDTDMQDVPVKKLLNELEFITNKKSWGMSFRNGHRSIAREDFLKIESAMKSTPLNGSMSITELSQP</sequence>
<dbReference type="EMBL" id="VFQX01000028">
    <property type="protein sequence ID" value="KAF0978808.1"/>
    <property type="molecule type" value="Genomic_DNA"/>
</dbReference>
<evidence type="ECO:0000313" key="3">
    <source>
        <dbReference type="Proteomes" id="UP000444721"/>
    </source>
</evidence>
<dbReference type="InterPro" id="IPR022996">
    <property type="entry name" value="UPF0310"/>
</dbReference>
<dbReference type="Proteomes" id="UP000444721">
    <property type="component" value="Unassembled WGS sequence"/>
</dbReference>
<dbReference type="InterPro" id="IPR002740">
    <property type="entry name" value="EVE_domain"/>
</dbReference>
<keyword evidence="3" id="KW-1185">Reference proteome</keyword>
<evidence type="ECO:0000259" key="1">
    <source>
        <dbReference type="Pfam" id="PF01878"/>
    </source>
</evidence>
<gene>
    <name evidence="2" type="ORF">FDP41_001878</name>
</gene>
<dbReference type="Pfam" id="PF01878">
    <property type="entry name" value="EVE"/>
    <property type="match status" value="1"/>
</dbReference>